<dbReference type="EMBL" id="FIZP01000003">
    <property type="protein sequence ID" value="CZE47508.1"/>
    <property type="molecule type" value="Genomic_DNA"/>
</dbReference>
<accession>A0A128EGU4</accession>
<dbReference type="Proteomes" id="UP000069632">
    <property type="component" value="Unassembled WGS sequence"/>
</dbReference>
<dbReference type="Pfam" id="PF10262">
    <property type="entry name" value="Rdx"/>
    <property type="match status" value="1"/>
</dbReference>
<evidence type="ECO:0000313" key="2">
    <source>
        <dbReference type="EMBL" id="CZE47508.1"/>
    </source>
</evidence>
<dbReference type="Gene3D" id="3.40.30.10">
    <property type="entry name" value="Glutaredoxin"/>
    <property type="match status" value="1"/>
</dbReference>
<dbReference type="InterPro" id="IPR011893">
    <property type="entry name" value="Selenoprotein_Rdx-typ"/>
</dbReference>
<dbReference type="InterPro" id="IPR036249">
    <property type="entry name" value="Thioredoxin-like_sf"/>
</dbReference>
<dbReference type="OrthoDB" id="5356210at2"/>
<protein>
    <submittedName>
        <fullName evidence="2">SelT/selW/selH selenoprotein domain</fullName>
    </submittedName>
</protein>
<evidence type="ECO:0000313" key="3">
    <source>
        <dbReference type="Proteomes" id="UP000069632"/>
    </source>
</evidence>
<keyword evidence="3" id="KW-1185">Reference proteome</keyword>
<dbReference type="AlphaFoldDB" id="A0A128EGU4"/>
<evidence type="ECO:0000256" key="1">
    <source>
        <dbReference type="ARBA" id="ARBA00023284"/>
    </source>
</evidence>
<name>A0A128EGU4_9BACT</name>
<keyword evidence="1" id="KW-0676">Redox-active center</keyword>
<dbReference type="SUPFAM" id="SSF52833">
    <property type="entry name" value="Thioredoxin-like"/>
    <property type="match status" value="1"/>
</dbReference>
<organism evidence="2 3">
    <name type="scientific">Campylobacter geochelonis</name>
    <dbReference type="NCBI Taxonomy" id="1780362"/>
    <lineage>
        <taxon>Bacteria</taxon>
        <taxon>Pseudomonadati</taxon>
        <taxon>Campylobacterota</taxon>
        <taxon>Epsilonproteobacteria</taxon>
        <taxon>Campylobacterales</taxon>
        <taxon>Campylobacteraceae</taxon>
        <taxon>Campylobacter</taxon>
    </lineage>
</organism>
<proteinExistence type="predicted"/>
<gene>
    <name evidence="2" type="ORF">ERS672216_00933</name>
</gene>
<sequence length="55" mass="6119">MKEEILSKYPDANVELVLGSGGNFIVDVDGKVIFSKVELERPRFPAPNEILELMA</sequence>
<reference evidence="2 3" key="1">
    <citation type="submission" date="2016-02" db="EMBL/GenBank/DDBJ databases">
        <authorList>
            <consortium name="Pathogen Informatics"/>
        </authorList>
    </citation>
    <scope>NUCLEOTIDE SEQUENCE [LARGE SCALE GENOMIC DNA]</scope>
    <source>
        <strain evidence="2 3">RC20</strain>
    </source>
</reference>